<sequence>MSDNDDILSRFAAGEGEDGPPPPRADTSGSGDDIPGANTNPDDERTSPSSENETAAKQSDPVPDRVADDVDESQIRAVPGTGGPDDAGDVEVDPDELNLPGRS</sequence>
<evidence type="ECO:0000313" key="2">
    <source>
        <dbReference type="EMBL" id="MDR5690965.1"/>
    </source>
</evidence>
<dbReference type="Proteomes" id="UP001260072">
    <property type="component" value="Unassembled WGS sequence"/>
</dbReference>
<evidence type="ECO:0000256" key="1">
    <source>
        <dbReference type="SAM" id="MobiDB-lite"/>
    </source>
</evidence>
<evidence type="ECO:0000313" key="3">
    <source>
        <dbReference type="Proteomes" id="UP001260072"/>
    </source>
</evidence>
<evidence type="ECO:0008006" key="4">
    <source>
        <dbReference type="Google" id="ProtNLM"/>
    </source>
</evidence>
<keyword evidence="3" id="KW-1185">Reference proteome</keyword>
<feature type="compositionally biased region" description="Acidic residues" evidence="1">
    <location>
        <begin position="86"/>
        <end position="96"/>
    </location>
</feature>
<feature type="region of interest" description="Disordered" evidence="1">
    <location>
        <begin position="1"/>
        <end position="103"/>
    </location>
</feature>
<comment type="caution">
    <text evidence="2">The sequence shown here is derived from an EMBL/GenBank/DDBJ whole genome shotgun (WGS) entry which is preliminary data.</text>
</comment>
<accession>A0ABU1FGV7</accession>
<reference evidence="3" key="1">
    <citation type="submission" date="2023-07" db="EMBL/GenBank/DDBJ databases">
        <title>Description of three actinobacteria isolated from air of manufacturing shop in a pharmaceutical factory.</title>
        <authorList>
            <person name="Zhang D.-F."/>
        </authorList>
    </citation>
    <scope>NUCLEOTIDE SEQUENCE [LARGE SCALE GENOMIC DNA]</scope>
    <source>
        <strain evidence="3">CCTCC AB 2011122</strain>
    </source>
</reference>
<gene>
    <name evidence="2" type="ORF">RH861_02700</name>
</gene>
<dbReference type="RefSeq" id="WP_248597943.1">
    <property type="nucleotide sequence ID" value="NZ_BAABBS010000004.1"/>
</dbReference>
<feature type="compositionally biased region" description="Polar residues" evidence="1">
    <location>
        <begin position="47"/>
        <end position="57"/>
    </location>
</feature>
<dbReference type="EMBL" id="JAVKGS010000001">
    <property type="protein sequence ID" value="MDR5690965.1"/>
    <property type="molecule type" value="Genomic_DNA"/>
</dbReference>
<proteinExistence type="predicted"/>
<name>A0ABU1FGV7_9MICO</name>
<organism evidence="2 3">
    <name type="scientific">Agromyces indicus</name>
    <dbReference type="NCBI Taxonomy" id="758919"/>
    <lineage>
        <taxon>Bacteria</taxon>
        <taxon>Bacillati</taxon>
        <taxon>Actinomycetota</taxon>
        <taxon>Actinomycetes</taxon>
        <taxon>Micrococcales</taxon>
        <taxon>Microbacteriaceae</taxon>
        <taxon>Agromyces</taxon>
    </lineage>
</organism>
<protein>
    <recommendedName>
        <fullName evidence="4">Chemotaxis protein</fullName>
    </recommendedName>
</protein>